<keyword evidence="3" id="KW-1185">Reference proteome</keyword>
<dbReference type="EMBL" id="JAHGAV010000785">
    <property type="protein sequence ID" value="KAG6923721.1"/>
    <property type="molecule type" value="Genomic_DNA"/>
</dbReference>
<evidence type="ECO:0000256" key="1">
    <source>
        <dbReference type="SAM" id="MobiDB-lite"/>
    </source>
</evidence>
<gene>
    <name evidence="2" type="primary">Zfp185</name>
    <name evidence="2" type="ORF">G0U57_019538</name>
</gene>
<feature type="compositionally biased region" description="Basic and acidic residues" evidence="1">
    <location>
        <begin position="24"/>
        <end position="38"/>
    </location>
</feature>
<comment type="caution">
    <text evidence="2">The sequence shown here is derived from an EMBL/GenBank/DDBJ whole genome shotgun (WGS) entry which is preliminary data.</text>
</comment>
<feature type="non-terminal residue" evidence="2">
    <location>
        <position position="1"/>
    </location>
</feature>
<dbReference type="Proteomes" id="UP000765507">
    <property type="component" value="Unassembled WGS sequence"/>
</dbReference>
<dbReference type="PANTHER" id="PTHR15468">
    <property type="entry name" value="ZNF185"/>
    <property type="match status" value="1"/>
</dbReference>
<sequence>MTTEDYKKLAPFNVRQISVESDEEKPSFSPDDHKKRTEAANSVLRRTASRERSYVLSAAKKSN</sequence>
<reference evidence="2 3" key="1">
    <citation type="journal article" date="2020" name="G3 (Bethesda)">
        <title>Draft Genome of the Common Snapping Turtle, Chelydra serpentina, a Model for Phenotypic Plasticity in Reptiles.</title>
        <authorList>
            <person name="Das D."/>
            <person name="Singh S.K."/>
            <person name="Bierstedt J."/>
            <person name="Erickson A."/>
            <person name="Galli G.L.J."/>
            <person name="Crossley D.A. 2nd"/>
            <person name="Rhen T."/>
        </authorList>
    </citation>
    <scope>NUCLEOTIDE SEQUENCE [LARGE SCALE GENOMIC DNA]</scope>
    <source>
        <strain evidence="2">KW</strain>
    </source>
</reference>
<protein>
    <submittedName>
        <fullName evidence="2">Zinc finger protein 185</fullName>
    </submittedName>
</protein>
<evidence type="ECO:0000313" key="3">
    <source>
        <dbReference type="Proteomes" id="UP000765507"/>
    </source>
</evidence>
<organism evidence="2 3">
    <name type="scientific">Chelydra serpentina</name>
    <name type="common">Snapping turtle</name>
    <name type="synonym">Testudo serpentina</name>
    <dbReference type="NCBI Taxonomy" id="8475"/>
    <lineage>
        <taxon>Eukaryota</taxon>
        <taxon>Metazoa</taxon>
        <taxon>Chordata</taxon>
        <taxon>Craniata</taxon>
        <taxon>Vertebrata</taxon>
        <taxon>Euteleostomi</taxon>
        <taxon>Archelosauria</taxon>
        <taxon>Testudinata</taxon>
        <taxon>Testudines</taxon>
        <taxon>Cryptodira</taxon>
        <taxon>Durocryptodira</taxon>
        <taxon>Americhelydia</taxon>
        <taxon>Chelydroidea</taxon>
        <taxon>Chelydridae</taxon>
        <taxon>Chelydra</taxon>
    </lineage>
</organism>
<name>A0A8T1S4E5_CHESE</name>
<evidence type="ECO:0000313" key="2">
    <source>
        <dbReference type="EMBL" id="KAG6923721.1"/>
    </source>
</evidence>
<dbReference type="OrthoDB" id="8909291at2759"/>
<dbReference type="InterPro" id="IPR052621">
    <property type="entry name" value="Cell_Prolif/Cornif_Regul"/>
</dbReference>
<accession>A0A8T1S4E5</accession>
<feature type="region of interest" description="Disordered" evidence="1">
    <location>
        <begin position="17"/>
        <end position="63"/>
    </location>
</feature>
<dbReference type="PANTHER" id="PTHR15468:SF2">
    <property type="entry name" value="ZINC FINGER PROTEIN 185"/>
    <property type="match status" value="1"/>
</dbReference>
<dbReference type="AlphaFoldDB" id="A0A8T1S4E5"/>
<proteinExistence type="predicted"/>